<evidence type="ECO:0000256" key="3">
    <source>
        <dbReference type="SAM" id="MobiDB-lite"/>
    </source>
</evidence>
<dbReference type="GO" id="GO:0003723">
    <property type="term" value="F:RNA binding"/>
    <property type="evidence" value="ECO:0007669"/>
    <property type="project" value="UniProtKB-UniRule"/>
</dbReference>
<evidence type="ECO:0000313" key="6">
    <source>
        <dbReference type="Proteomes" id="UP000595140"/>
    </source>
</evidence>
<dbReference type="SMART" id="SM00322">
    <property type="entry name" value="KH"/>
    <property type="match status" value="2"/>
</dbReference>
<name>A0A484N6W4_9ASTE</name>
<dbReference type="AlphaFoldDB" id="A0A484N6W4"/>
<protein>
    <recommendedName>
        <fullName evidence="4">K Homology domain-containing protein</fullName>
    </recommendedName>
</protein>
<gene>
    <name evidence="5" type="ORF">CCAM_LOCUS38817</name>
</gene>
<accession>A0A484N6W4</accession>
<dbReference type="OrthoDB" id="752362at2759"/>
<sequence>MGETGKRTRRHDNDNKNQKRRTERGEQGDAELVVYRILCPANVIGSVIGKSGKNINSIRQNTGSKVKVVDPFPGAKDRVILIYCYVKNKEDLEVDGEFNDSKPLCAAQNALLKMHETISNCVASFRESDSKHKEREVCQLLVPTSQSSNVIGKSGVIIKKLRSVTGANIKVTAKNASDPNHSCALEFDNFVLKECLI</sequence>
<organism evidence="5 6">
    <name type="scientific">Cuscuta campestris</name>
    <dbReference type="NCBI Taxonomy" id="132261"/>
    <lineage>
        <taxon>Eukaryota</taxon>
        <taxon>Viridiplantae</taxon>
        <taxon>Streptophyta</taxon>
        <taxon>Embryophyta</taxon>
        <taxon>Tracheophyta</taxon>
        <taxon>Spermatophyta</taxon>
        <taxon>Magnoliopsida</taxon>
        <taxon>eudicotyledons</taxon>
        <taxon>Gunneridae</taxon>
        <taxon>Pentapetalae</taxon>
        <taxon>asterids</taxon>
        <taxon>lamiids</taxon>
        <taxon>Solanales</taxon>
        <taxon>Convolvulaceae</taxon>
        <taxon>Cuscuteae</taxon>
        <taxon>Cuscuta</taxon>
        <taxon>Cuscuta subgen. Grammica</taxon>
        <taxon>Cuscuta sect. Cleistogrammica</taxon>
    </lineage>
</organism>
<dbReference type="Pfam" id="PF00013">
    <property type="entry name" value="KH_1"/>
    <property type="match status" value="2"/>
</dbReference>
<evidence type="ECO:0000259" key="4">
    <source>
        <dbReference type="SMART" id="SM00322"/>
    </source>
</evidence>
<dbReference type="EMBL" id="OOIL02006272">
    <property type="protein sequence ID" value="VFQ97041.1"/>
    <property type="molecule type" value="Genomic_DNA"/>
</dbReference>
<keyword evidence="1" id="KW-0677">Repeat</keyword>
<dbReference type="Proteomes" id="UP000595140">
    <property type="component" value="Unassembled WGS sequence"/>
</dbReference>
<reference evidence="5 6" key="1">
    <citation type="submission" date="2018-04" db="EMBL/GenBank/DDBJ databases">
        <authorList>
            <person name="Vogel A."/>
        </authorList>
    </citation>
    <scope>NUCLEOTIDE SEQUENCE [LARGE SCALE GENOMIC DNA]</scope>
</reference>
<dbReference type="SUPFAM" id="SSF54791">
    <property type="entry name" value="Eukaryotic type KH-domain (KH-domain type I)"/>
    <property type="match status" value="2"/>
</dbReference>
<dbReference type="InterPro" id="IPR036612">
    <property type="entry name" value="KH_dom_type_1_sf"/>
</dbReference>
<keyword evidence="6" id="KW-1185">Reference proteome</keyword>
<feature type="region of interest" description="Disordered" evidence="3">
    <location>
        <begin position="1"/>
        <end position="26"/>
    </location>
</feature>
<evidence type="ECO:0000256" key="1">
    <source>
        <dbReference type="ARBA" id="ARBA00022737"/>
    </source>
</evidence>
<evidence type="ECO:0000313" key="5">
    <source>
        <dbReference type="EMBL" id="VFQ97041.1"/>
    </source>
</evidence>
<feature type="domain" description="K Homology" evidence="4">
    <location>
        <begin position="31"/>
        <end position="104"/>
    </location>
</feature>
<dbReference type="InterPro" id="IPR004087">
    <property type="entry name" value="KH_dom"/>
</dbReference>
<keyword evidence="2" id="KW-0694">RNA-binding</keyword>
<dbReference type="InterPro" id="IPR004088">
    <property type="entry name" value="KH_dom_type_1"/>
</dbReference>
<evidence type="ECO:0000256" key="2">
    <source>
        <dbReference type="PROSITE-ProRule" id="PRU00117"/>
    </source>
</evidence>
<proteinExistence type="predicted"/>
<dbReference type="PROSITE" id="PS50084">
    <property type="entry name" value="KH_TYPE_1"/>
    <property type="match status" value="2"/>
</dbReference>
<dbReference type="PANTHER" id="PTHR10288">
    <property type="entry name" value="KH DOMAIN CONTAINING RNA BINDING PROTEIN"/>
    <property type="match status" value="1"/>
</dbReference>
<dbReference type="CDD" id="cd22459">
    <property type="entry name" value="KH-I_PEPPER_rpt1_like"/>
    <property type="match status" value="1"/>
</dbReference>
<dbReference type="Gene3D" id="3.30.1370.10">
    <property type="entry name" value="K Homology domain, type 1"/>
    <property type="match status" value="2"/>
</dbReference>
<feature type="compositionally biased region" description="Basic and acidic residues" evidence="3">
    <location>
        <begin position="1"/>
        <end position="17"/>
    </location>
</feature>
<feature type="domain" description="K Homology" evidence="4">
    <location>
        <begin position="134"/>
        <end position="192"/>
    </location>
</feature>